<comment type="caution">
    <text evidence="2">The sequence shown here is derived from an EMBL/GenBank/DDBJ whole genome shotgun (WGS) entry which is preliminary data.</text>
</comment>
<feature type="transmembrane region" description="Helical" evidence="1">
    <location>
        <begin position="45"/>
        <end position="66"/>
    </location>
</feature>
<evidence type="ECO:0000256" key="1">
    <source>
        <dbReference type="SAM" id="Phobius"/>
    </source>
</evidence>
<dbReference type="EMBL" id="MWPV01000006">
    <property type="protein sequence ID" value="OUL56343.1"/>
    <property type="molecule type" value="Genomic_DNA"/>
</dbReference>
<evidence type="ECO:0000313" key="2">
    <source>
        <dbReference type="EMBL" id="OUL56343.1"/>
    </source>
</evidence>
<gene>
    <name evidence="2" type="ORF">B1199_16840</name>
</gene>
<keyword evidence="3" id="KW-1185">Reference proteome</keyword>
<evidence type="ECO:0000313" key="3">
    <source>
        <dbReference type="Proteomes" id="UP000194841"/>
    </source>
</evidence>
<name>A0A244CL47_PSEDV</name>
<dbReference type="OrthoDB" id="6306086at2"/>
<sequence>MALSAVVGFLFYATGCLLLKILTLGRYEMALKDFASFKSGKSIQVMSIIAIGASVYIAIIAFIVYVTS</sequence>
<accession>A0A244CL47</accession>
<reference evidence="2 3" key="1">
    <citation type="submission" date="2017-02" db="EMBL/GenBank/DDBJ databases">
        <title>Pseudoalteromonas ulvae TC14 Genome.</title>
        <authorList>
            <person name="Molmeret M."/>
        </authorList>
    </citation>
    <scope>NUCLEOTIDE SEQUENCE [LARGE SCALE GENOMIC DNA]</scope>
    <source>
        <strain evidence="2">TC14</strain>
    </source>
</reference>
<dbReference type="Proteomes" id="UP000194841">
    <property type="component" value="Unassembled WGS sequence"/>
</dbReference>
<dbReference type="AlphaFoldDB" id="A0A244CL47"/>
<keyword evidence="1" id="KW-0812">Transmembrane</keyword>
<proteinExistence type="predicted"/>
<protein>
    <submittedName>
        <fullName evidence="2">Uncharacterized protein</fullName>
    </submittedName>
</protein>
<keyword evidence="1" id="KW-0472">Membrane</keyword>
<feature type="transmembrane region" description="Helical" evidence="1">
    <location>
        <begin position="6"/>
        <end position="24"/>
    </location>
</feature>
<keyword evidence="1" id="KW-1133">Transmembrane helix</keyword>
<organism evidence="2 3">
    <name type="scientific">Pseudoalteromonas ulvae</name>
    <dbReference type="NCBI Taxonomy" id="107327"/>
    <lineage>
        <taxon>Bacteria</taxon>
        <taxon>Pseudomonadati</taxon>
        <taxon>Pseudomonadota</taxon>
        <taxon>Gammaproteobacteria</taxon>
        <taxon>Alteromonadales</taxon>
        <taxon>Pseudoalteromonadaceae</taxon>
        <taxon>Pseudoalteromonas</taxon>
    </lineage>
</organism>